<dbReference type="InterPro" id="IPR044068">
    <property type="entry name" value="CB"/>
</dbReference>
<dbReference type="Gene3D" id="1.10.443.10">
    <property type="entry name" value="Intergrase catalytic core"/>
    <property type="match status" value="1"/>
</dbReference>
<sequence>MATFRKHGKGWQVRVSWYDDDGKRHYTSKAGFKTKTDAKAYALELEQRKMTHTLSKKTITFSEYFWEWFETYKQNKISDVTSNLYRIIRNVLINAFGNKKIDKITRRDYQLFLNEYGKTHAKVTVKKVHSILKATVKSAIYDGVVIKDFTHNVELTWNDDKTYKVEYLNMSEINKLISVTKEKINRHYTSRYMILTAIYTGLRLSEIAALTWKDINFNWKTIEINKSWDYHRNTFKDTKNQSSKRIIRINDELLQLLSELKQNGNELVFLNQFKNIPTSNAVNKTLRKLLKEADITKKGYHFHSLRHTHVALLLYNGVDIYAISKRLGHSDLTTTTRKYAYMIDELKSKSDDHIEDVLDDLSKKNTSDFVKKNQKY</sequence>
<evidence type="ECO:0000256" key="5">
    <source>
        <dbReference type="PROSITE-ProRule" id="PRU01248"/>
    </source>
</evidence>
<protein>
    <submittedName>
        <fullName evidence="8">Site-specific integrase</fullName>
    </submittedName>
</protein>
<dbReference type="InterPro" id="IPR010998">
    <property type="entry name" value="Integrase_recombinase_N"/>
</dbReference>
<dbReference type="PANTHER" id="PTHR30349:SF64">
    <property type="entry name" value="PROPHAGE INTEGRASE INTD-RELATED"/>
    <property type="match status" value="1"/>
</dbReference>
<accession>A0A4S2ELA2</accession>
<dbReference type="InterPro" id="IPR004107">
    <property type="entry name" value="Integrase_SAM-like_N"/>
</dbReference>
<dbReference type="Proteomes" id="UP000306855">
    <property type="component" value="Unassembled WGS sequence"/>
</dbReference>
<evidence type="ECO:0000256" key="4">
    <source>
        <dbReference type="ARBA" id="ARBA00023172"/>
    </source>
</evidence>
<evidence type="ECO:0000256" key="1">
    <source>
        <dbReference type="ARBA" id="ARBA00008857"/>
    </source>
</evidence>
<evidence type="ECO:0000259" key="6">
    <source>
        <dbReference type="PROSITE" id="PS51898"/>
    </source>
</evidence>
<dbReference type="GO" id="GO:0006310">
    <property type="term" value="P:DNA recombination"/>
    <property type="evidence" value="ECO:0007669"/>
    <property type="project" value="UniProtKB-KW"/>
</dbReference>
<comment type="similarity">
    <text evidence="1">Belongs to the 'phage' integrase family.</text>
</comment>
<proteinExistence type="inferred from homology"/>
<dbReference type="SUPFAM" id="SSF56349">
    <property type="entry name" value="DNA breaking-rejoining enzymes"/>
    <property type="match status" value="1"/>
</dbReference>
<dbReference type="GO" id="GO:0003677">
    <property type="term" value="F:DNA binding"/>
    <property type="evidence" value="ECO:0007669"/>
    <property type="project" value="UniProtKB-UniRule"/>
</dbReference>
<dbReference type="GO" id="GO:0015074">
    <property type="term" value="P:DNA integration"/>
    <property type="evidence" value="ECO:0007669"/>
    <property type="project" value="UniProtKB-KW"/>
</dbReference>
<dbReference type="AlphaFoldDB" id="A0A4S2ELA2"/>
<evidence type="ECO:0000313" key="9">
    <source>
        <dbReference type="Proteomes" id="UP000306855"/>
    </source>
</evidence>
<dbReference type="Pfam" id="PF14657">
    <property type="entry name" value="Arm-DNA-bind_4"/>
    <property type="match status" value="1"/>
</dbReference>
<evidence type="ECO:0000256" key="2">
    <source>
        <dbReference type="ARBA" id="ARBA00022908"/>
    </source>
</evidence>
<dbReference type="Gene3D" id="1.10.150.130">
    <property type="match status" value="1"/>
</dbReference>
<dbReference type="PROSITE" id="PS51898">
    <property type="entry name" value="TYR_RECOMBINASE"/>
    <property type="match status" value="1"/>
</dbReference>
<dbReference type="Pfam" id="PF00589">
    <property type="entry name" value="Phage_integrase"/>
    <property type="match status" value="1"/>
</dbReference>
<name>A0A4S2ELA2_9LACO</name>
<dbReference type="InterPro" id="IPR028259">
    <property type="entry name" value="AP2-like_int_N"/>
</dbReference>
<dbReference type="InterPro" id="IPR013762">
    <property type="entry name" value="Integrase-like_cat_sf"/>
</dbReference>
<organism evidence="8 9">
    <name type="scientific">Ligilactobacillus murinus</name>
    <dbReference type="NCBI Taxonomy" id="1622"/>
    <lineage>
        <taxon>Bacteria</taxon>
        <taxon>Bacillati</taxon>
        <taxon>Bacillota</taxon>
        <taxon>Bacilli</taxon>
        <taxon>Lactobacillales</taxon>
        <taxon>Lactobacillaceae</taxon>
        <taxon>Ligilactobacillus</taxon>
    </lineage>
</organism>
<dbReference type="InterPro" id="IPR011010">
    <property type="entry name" value="DNA_brk_join_enz"/>
</dbReference>
<dbReference type="RefSeq" id="WP_135941824.1">
    <property type="nucleotide sequence ID" value="NZ_SRYK01000004.1"/>
</dbReference>
<keyword evidence="4" id="KW-0233">DNA recombination</keyword>
<comment type="caution">
    <text evidence="8">The sequence shown here is derived from an EMBL/GenBank/DDBJ whole genome shotgun (WGS) entry which is preliminary data.</text>
</comment>
<dbReference type="InterPro" id="IPR002104">
    <property type="entry name" value="Integrase_catalytic"/>
</dbReference>
<dbReference type="InterPro" id="IPR050090">
    <property type="entry name" value="Tyrosine_recombinase_XerCD"/>
</dbReference>
<reference evidence="8 9" key="1">
    <citation type="submission" date="2019-04" db="EMBL/GenBank/DDBJ databases">
        <title>Microbes associate with the intestines of laboratory mice.</title>
        <authorList>
            <person name="Navarre W."/>
            <person name="Wong E."/>
            <person name="Huang K."/>
            <person name="Tropini C."/>
            <person name="Ng K."/>
            <person name="Yu B."/>
        </authorList>
    </citation>
    <scope>NUCLEOTIDE SEQUENCE [LARGE SCALE GENOMIC DNA]</scope>
    <source>
        <strain evidence="8 9">NM26_J9</strain>
    </source>
</reference>
<dbReference type="Pfam" id="PF14659">
    <property type="entry name" value="Phage_int_SAM_3"/>
    <property type="match status" value="1"/>
</dbReference>
<gene>
    <name evidence="8" type="ORF">E5340_01435</name>
</gene>
<dbReference type="PROSITE" id="PS51900">
    <property type="entry name" value="CB"/>
    <property type="match status" value="1"/>
</dbReference>
<dbReference type="CDD" id="cd01189">
    <property type="entry name" value="INT_ICEBs1_C_like"/>
    <property type="match status" value="1"/>
</dbReference>
<feature type="domain" description="Tyr recombinase" evidence="6">
    <location>
        <begin position="163"/>
        <end position="359"/>
    </location>
</feature>
<evidence type="ECO:0000259" key="7">
    <source>
        <dbReference type="PROSITE" id="PS51900"/>
    </source>
</evidence>
<keyword evidence="2" id="KW-0229">DNA integration</keyword>
<dbReference type="EMBL" id="SRYK01000004">
    <property type="protein sequence ID" value="TGY56889.1"/>
    <property type="molecule type" value="Genomic_DNA"/>
</dbReference>
<dbReference type="PANTHER" id="PTHR30349">
    <property type="entry name" value="PHAGE INTEGRASE-RELATED"/>
    <property type="match status" value="1"/>
</dbReference>
<evidence type="ECO:0000313" key="8">
    <source>
        <dbReference type="EMBL" id="TGY56889.1"/>
    </source>
</evidence>
<keyword evidence="3 5" id="KW-0238">DNA-binding</keyword>
<evidence type="ECO:0000256" key="3">
    <source>
        <dbReference type="ARBA" id="ARBA00023125"/>
    </source>
</evidence>
<feature type="domain" description="Core-binding (CB)" evidence="7">
    <location>
        <begin position="56"/>
        <end position="140"/>
    </location>
</feature>